<dbReference type="InterPro" id="IPR000572">
    <property type="entry name" value="OxRdtase_Mopterin-bd_dom"/>
</dbReference>
<evidence type="ECO:0000313" key="4">
    <source>
        <dbReference type="Proteomes" id="UP001479520"/>
    </source>
</evidence>
<dbReference type="Proteomes" id="UP001479520">
    <property type="component" value="Chromosome"/>
</dbReference>
<feature type="signal peptide" evidence="1">
    <location>
        <begin position="1"/>
        <end position="25"/>
    </location>
</feature>
<accession>A0ABZ2XLA1</accession>
<evidence type="ECO:0000256" key="1">
    <source>
        <dbReference type="SAM" id="SignalP"/>
    </source>
</evidence>
<reference evidence="3 4" key="1">
    <citation type="submission" date="2024-04" db="EMBL/GenBank/DDBJ databases">
        <title>Dissimilatory iodate-reducing microorganisms contribute to the enrichment of iodine in groundwater.</title>
        <authorList>
            <person name="Jiang Z."/>
        </authorList>
    </citation>
    <scope>NUCLEOTIDE SEQUENCE [LARGE SCALE GENOMIC DNA]</scope>
    <source>
        <strain evidence="3 4">NCP973</strain>
    </source>
</reference>
<evidence type="ECO:0000313" key="3">
    <source>
        <dbReference type="EMBL" id="WZJ22978.1"/>
    </source>
</evidence>
<protein>
    <submittedName>
        <fullName evidence="3">Molybdopterin-dependent oxidoreductase</fullName>
    </submittedName>
</protein>
<dbReference type="SUPFAM" id="SSF56524">
    <property type="entry name" value="Oxidoreductase molybdopterin-binding domain"/>
    <property type="match status" value="1"/>
</dbReference>
<organism evidence="3 4">
    <name type="scientific">Azonexus hydrophilus</name>
    <dbReference type="NCBI Taxonomy" id="418702"/>
    <lineage>
        <taxon>Bacteria</taxon>
        <taxon>Pseudomonadati</taxon>
        <taxon>Pseudomonadota</taxon>
        <taxon>Betaproteobacteria</taxon>
        <taxon>Rhodocyclales</taxon>
        <taxon>Azonexaceae</taxon>
        <taxon>Azonexus</taxon>
    </lineage>
</organism>
<keyword evidence="4" id="KW-1185">Reference proteome</keyword>
<feature type="chain" id="PRO_5045270452" evidence="1">
    <location>
        <begin position="26"/>
        <end position="178"/>
    </location>
</feature>
<sequence>MKMRVCLKPLLLSVVLVCGPAAVFAETPGVPRAVGLTVSKATAPVLTLHGASGDVQLSLAELESLGMHEVRTTTFWPEDDGSYAGPLLRDVLQRAGLDKADEIRVRAKDGFSQVIPRQDWERWPVLLATRHDGQPMRPRNKGPLRIIYPRDMSPELADSVYRLRWVWLVDSIEAKAGR</sequence>
<proteinExistence type="predicted"/>
<evidence type="ECO:0000259" key="2">
    <source>
        <dbReference type="Pfam" id="PF00174"/>
    </source>
</evidence>
<name>A0ABZ2XLA1_9RHOO</name>
<dbReference type="InterPro" id="IPR036374">
    <property type="entry name" value="OxRdtase_Mopterin-bd_sf"/>
</dbReference>
<dbReference type="Gene3D" id="3.90.420.10">
    <property type="entry name" value="Oxidoreductase, molybdopterin-binding domain"/>
    <property type="match status" value="1"/>
</dbReference>
<dbReference type="RefSeq" id="WP_341744452.1">
    <property type="nucleotide sequence ID" value="NZ_CP151406.1"/>
</dbReference>
<dbReference type="EMBL" id="CP151406">
    <property type="protein sequence ID" value="WZJ22978.1"/>
    <property type="molecule type" value="Genomic_DNA"/>
</dbReference>
<gene>
    <name evidence="3" type="ORF">AADV58_07475</name>
</gene>
<keyword evidence="1" id="KW-0732">Signal</keyword>
<dbReference type="Pfam" id="PF00174">
    <property type="entry name" value="Oxidored_molyb"/>
    <property type="match status" value="1"/>
</dbReference>
<feature type="domain" description="Oxidoreductase molybdopterin-binding" evidence="2">
    <location>
        <begin position="82"/>
        <end position="150"/>
    </location>
</feature>